<dbReference type="PANTHER" id="PTHR22443">
    <property type="entry name" value="NON-SPECIFIC LETHAL 1, ISOFORM M"/>
    <property type="match status" value="1"/>
</dbReference>
<feature type="region of interest" description="Disordered" evidence="1">
    <location>
        <begin position="339"/>
        <end position="374"/>
    </location>
</feature>
<dbReference type="AlphaFoldDB" id="A0A8T2MDZ7"/>
<dbReference type="Proteomes" id="UP000752171">
    <property type="component" value="Unassembled WGS sequence"/>
</dbReference>
<accession>A0A8T2MDZ7</accession>
<feature type="region of interest" description="Disordered" evidence="1">
    <location>
        <begin position="588"/>
        <end position="673"/>
    </location>
</feature>
<dbReference type="InterPro" id="IPR026180">
    <property type="entry name" value="NSL1"/>
</dbReference>
<feature type="compositionally biased region" description="Polar residues" evidence="1">
    <location>
        <begin position="869"/>
        <end position="880"/>
    </location>
</feature>
<name>A0A8T2MDZ7_ASTMX</name>
<feature type="compositionally biased region" description="Basic and acidic residues" evidence="1">
    <location>
        <begin position="787"/>
        <end position="796"/>
    </location>
</feature>
<dbReference type="InterPro" id="IPR029332">
    <property type="entry name" value="PEHE_dom"/>
</dbReference>
<evidence type="ECO:0000256" key="1">
    <source>
        <dbReference type="SAM" id="MobiDB-lite"/>
    </source>
</evidence>
<proteinExistence type="predicted"/>
<dbReference type="SMART" id="SM01300">
    <property type="entry name" value="PEHE"/>
    <property type="match status" value="1"/>
</dbReference>
<feature type="region of interest" description="Disordered" evidence="1">
    <location>
        <begin position="864"/>
        <end position="904"/>
    </location>
</feature>
<feature type="compositionally biased region" description="Acidic residues" evidence="1">
    <location>
        <begin position="353"/>
        <end position="362"/>
    </location>
</feature>
<feature type="compositionally biased region" description="Low complexity" evidence="1">
    <location>
        <begin position="592"/>
        <end position="601"/>
    </location>
</feature>
<evidence type="ECO:0000313" key="3">
    <source>
        <dbReference type="EMBL" id="KAG9280072.1"/>
    </source>
</evidence>
<evidence type="ECO:0000313" key="4">
    <source>
        <dbReference type="Proteomes" id="UP000752171"/>
    </source>
</evidence>
<dbReference type="GO" id="GO:0035035">
    <property type="term" value="F:histone acetyltransferase binding"/>
    <property type="evidence" value="ECO:0007669"/>
    <property type="project" value="TreeGrafter"/>
</dbReference>
<reference evidence="3 4" key="1">
    <citation type="submission" date="2021-07" db="EMBL/GenBank/DDBJ databases">
        <authorList>
            <person name="Imarazene B."/>
            <person name="Zahm M."/>
            <person name="Klopp C."/>
            <person name="Cabau C."/>
            <person name="Beille S."/>
            <person name="Jouanno E."/>
            <person name="Castinel A."/>
            <person name="Lluch J."/>
            <person name="Gil L."/>
            <person name="Kuchtly C."/>
            <person name="Lopez Roques C."/>
            <person name="Donnadieu C."/>
            <person name="Parrinello H."/>
            <person name="Journot L."/>
            <person name="Du K."/>
            <person name="Schartl M."/>
            <person name="Retaux S."/>
            <person name="Guiguen Y."/>
        </authorList>
    </citation>
    <scope>NUCLEOTIDE SEQUENCE [LARGE SCALE GENOMIC DNA]</scope>
    <source>
        <strain evidence="3">Pach_M1</strain>
        <tissue evidence="3">Testis</tissue>
    </source>
</reference>
<dbReference type="PROSITE" id="PS52052">
    <property type="entry name" value="PEHE"/>
    <property type="match status" value="1"/>
</dbReference>
<dbReference type="PANTHER" id="PTHR22443:SF14">
    <property type="entry name" value="KAT8 REGULATORY NSL COMPLEX SUBUNIT 1"/>
    <property type="match status" value="1"/>
</dbReference>
<feature type="region of interest" description="Disordered" evidence="1">
    <location>
        <begin position="176"/>
        <end position="200"/>
    </location>
</feature>
<sequence length="957" mass="102519">MHFHYRRRRRAEISAAGPGGARCGCVGARGGGGAPGSARGSALTEARDHASTVRWKAREDAVLLLANGARAAAASVSARVTQEDGGSASQCCCCCGAAGRVGIDQSGGTRRRRMMNNRACLSTTNIRPPDTAACKRHACTFTHSAKRVCCGSSNGSTDWVGEAGTCPRRTIGAGGGASRVEAAQHPSPLGDGNGNGPSRGRVRLYRVRSFITAGPITCHHHQKGVNGGGGGSGELDLQVNGQHPAGRDRSGSGCRSGSAVVQAVEEAAGEAGQRQAALEERTERLWRRLQAVQVRQVERHVAQQLGGLRQRAAGRRGALELGRMARSCGEVLRLAEAALDSDHTASSSGGSSDSEEEEEEEEGGRGRQRVGSSSLTPVHMSIEWQWTRDRAWLGSRWVWLQAQVSELEYRIRALTDLYTHLRQGKVGATHSVPETPLRAPRPPRGPPDCRSSGVGDPLRKKQMINPAPSSQAPPCPPSSAARSRPLLRQRRHKLIRIERCAALASKAVTSPCCCQPPVVCVLCGISAACPPAGQDQSGRVRRRGLDPCVHPVLSMPSDFSLALNFGTPPLAGPQSHSGVQRCGSTAVSPWLRGRSQGPQRAGRARRRIVCPRPPNTLPPLLSTAGGSSCRSQRGVFSPGFLPQRVSDLPPLPATPPATDTPTQPLRRRRGESSFDIDNLVMPLGLAGLGARVQKLQYKEIITPSWRELDSVCGVSVVQVGAGSHPKYHSDVPHQPNGVEAGGECEVEDLSDGVFLKRHAVCESRERSRWGSWARRRRRGRSSSSCPEDGKSSRGTEQEPCSPNPRQRHLTGGDASPCSPLCSGADDPFYHTEEKQQAVQPWERRLFPLLEAELRWLQDEEEDEDVCTASARSQSTDSGISVGSLELSPRTPQPHQQHPDTEPTCPQTLTCKLAVQSTQDSASLLLCLAPPTSLSSPRNHAITHHANHRASRTSASPF</sequence>
<feature type="region of interest" description="Disordered" evidence="1">
    <location>
        <begin position="221"/>
        <end position="257"/>
    </location>
</feature>
<dbReference type="EMBL" id="JAICCE010000003">
    <property type="protein sequence ID" value="KAG9280072.1"/>
    <property type="molecule type" value="Genomic_DNA"/>
</dbReference>
<dbReference type="GO" id="GO:0044545">
    <property type="term" value="C:NSL complex"/>
    <property type="evidence" value="ECO:0007669"/>
    <property type="project" value="TreeGrafter"/>
</dbReference>
<feature type="domain" description="PEHE" evidence="2">
    <location>
        <begin position="699"/>
        <end position="841"/>
    </location>
</feature>
<protein>
    <recommendedName>
        <fullName evidence="2">PEHE domain-containing protein</fullName>
    </recommendedName>
</protein>
<comment type="caution">
    <text evidence="3">The sequence shown here is derived from an EMBL/GenBank/DDBJ whole genome shotgun (WGS) entry which is preliminary data.</text>
</comment>
<dbReference type="Pfam" id="PF15275">
    <property type="entry name" value="PEHE"/>
    <property type="match status" value="1"/>
</dbReference>
<evidence type="ECO:0000259" key="2">
    <source>
        <dbReference type="PROSITE" id="PS52052"/>
    </source>
</evidence>
<gene>
    <name evidence="3" type="ORF">AMEX_G5661</name>
</gene>
<feature type="region of interest" description="Disordered" evidence="1">
    <location>
        <begin position="778"/>
        <end position="817"/>
    </location>
</feature>
<organism evidence="3 4">
    <name type="scientific">Astyanax mexicanus</name>
    <name type="common">Blind cave fish</name>
    <name type="synonym">Astyanax fasciatus mexicanus</name>
    <dbReference type="NCBI Taxonomy" id="7994"/>
    <lineage>
        <taxon>Eukaryota</taxon>
        <taxon>Metazoa</taxon>
        <taxon>Chordata</taxon>
        <taxon>Craniata</taxon>
        <taxon>Vertebrata</taxon>
        <taxon>Euteleostomi</taxon>
        <taxon>Actinopterygii</taxon>
        <taxon>Neopterygii</taxon>
        <taxon>Teleostei</taxon>
        <taxon>Ostariophysi</taxon>
        <taxon>Characiformes</taxon>
        <taxon>Characoidei</taxon>
        <taxon>Acestrorhamphidae</taxon>
        <taxon>Acestrorhamphinae</taxon>
        <taxon>Astyanax</taxon>
    </lineage>
</organism>
<feature type="region of interest" description="Disordered" evidence="1">
    <location>
        <begin position="427"/>
        <end position="486"/>
    </location>
</feature>